<keyword evidence="3" id="KW-1185">Reference proteome</keyword>
<keyword evidence="1" id="KW-0812">Transmembrane</keyword>
<dbReference type="KEGG" id="naq:D0T90_00615"/>
<organism evidence="2 3">
    <name type="scientific">Neisseria animalis</name>
    <dbReference type="NCBI Taxonomy" id="492"/>
    <lineage>
        <taxon>Bacteria</taxon>
        <taxon>Pseudomonadati</taxon>
        <taxon>Pseudomonadota</taxon>
        <taxon>Betaproteobacteria</taxon>
        <taxon>Neisseriales</taxon>
        <taxon>Neisseriaceae</taxon>
        <taxon>Neisseria</taxon>
    </lineage>
</organism>
<keyword evidence="1" id="KW-0472">Membrane</keyword>
<dbReference type="OrthoDB" id="8606673at2"/>
<reference evidence="2 3" key="1">
    <citation type="submission" date="2018-08" db="EMBL/GenBank/DDBJ databases">
        <title>Neisseria animalis ATCC 49930 complete genome.</title>
        <authorList>
            <person name="Veseli I.A."/>
            <person name="Mascarenhas dos Santos A.C."/>
            <person name="Buttler R."/>
            <person name="Pombert J.-F."/>
        </authorList>
    </citation>
    <scope>NUCLEOTIDE SEQUENCE [LARGE SCALE GENOMIC DNA]</scope>
    <source>
        <strain evidence="2 3">ATCC 49930</strain>
    </source>
</reference>
<proteinExistence type="predicted"/>
<evidence type="ECO:0000313" key="2">
    <source>
        <dbReference type="EMBL" id="QEY23197.1"/>
    </source>
</evidence>
<name>A0A5P3MNS8_NEIAN</name>
<protein>
    <submittedName>
        <fullName evidence="2">Cytochrome b6</fullName>
    </submittedName>
</protein>
<evidence type="ECO:0000256" key="1">
    <source>
        <dbReference type="SAM" id="Phobius"/>
    </source>
</evidence>
<gene>
    <name evidence="2" type="ORF">D0T90_00615</name>
</gene>
<evidence type="ECO:0000313" key="3">
    <source>
        <dbReference type="Proteomes" id="UP000325536"/>
    </source>
</evidence>
<dbReference type="EMBL" id="CP031699">
    <property type="protein sequence ID" value="QEY23197.1"/>
    <property type="molecule type" value="Genomic_DNA"/>
</dbReference>
<keyword evidence="1" id="KW-1133">Transmembrane helix</keyword>
<accession>A0A5P3MNS8</accession>
<feature type="transmembrane region" description="Helical" evidence="1">
    <location>
        <begin position="49"/>
        <end position="70"/>
    </location>
</feature>
<dbReference type="AlphaFoldDB" id="A0A5P3MNS8"/>
<dbReference type="RefSeq" id="WP_123796050.1">
    <property type="nucleotide sequence ID" value="NZ_CP031699.1"/>
</dbReference>
<dbReference type="Proteomes" id="UP000325536">
    <property type="component" value="Chromosome"/>
</dbReference>
<sequence>MALQAKVKANTYYAFACIGLMLSAFLVFAAVSIIPFGITAAQQLAVIRISLYALVLFAVLGGAFSLRVAILRKQFEKSS</sequence>
<feature type="transmembrane region" description="Helical" evidence="1">
    <location>
        <begin position="12"/>
        <end position="37"/>
    </location>
</feature>